<organism evidence="1 2">
    <name type="scientific">Gossypium darwinii</name>
    <name type="common">Darwin's cotton</name>
    <name type="synonym">Gossypium barbadense var. darwinii</name>
    <dbReference type="NCBI Taxonomy" id="34276"/>
    <lineage>
        <taxon>Eukaryota</taxon>
        <taxon>Viridiplantae</taxon>
        <taxon>Streptophyta</taxon>
        <taxon>Embryophyta</taxon>
        <taxon>Tracheophyta</taxon>
        <taxon>Spermatophyta</taxon>
        <taxon>Magnoliopsida</taxon>
        <taxon>eudicotyledons</taxon>
        <taxon>Gunneridae</taxon>
        <taxon>Pentapetalae</taxon>
        <taxon>rosids</taxon>
        <taxon>malvids</taxon>
        <taxon>Malvales</taxon>
        <taxon>Malvaceae</taxon>
        <taxon>Malvoideae</taxon>
        <taxon>Gossypium</taxon>
    </lineage>
</organism>
<evidence type="ECO:0000313" key="2">
    <source>
        <dbReference type="Proteomes" id="UP000323506"/>
    </source>
</evidence>
<dbReference type="EMBL" id="CM017710">
    <property type="protein sequence ID" value="TYG51815.1"/>
    <property type="molecule type" value="Genomic_DNA"/>
</dbReference>
<proteinExistence type="predicted"/>
<evidence type="ECO:0000313" key="1">
    <source>
        <dbReference type="EMBL" id="TYG51815.1"/>
    </source>
</evidence>
<sequence>MFHEVEVRWSLPVTLDDRDWPTKTALDCQFWPQFRLMLIHSVFDPLTLAFTISPAPATFVIRTKLKYRKPLIVNLIPPRFWHGTLKNHTKKEMKIGSNLLTLIVEVRKSV</sequence>
<keyword evidence="2" id="KW-1185">Reference proteome</keyword>
<protein>
    <submittedName>
        <fullName evidence="1">Uncharacterized protein</fullName>
    </submittedName>
</protein>
<reference evidence="1 2" key="1">
    <citation type="submission" date="2019-06" db="EMBL/GenBank/DDBJ databases">
        <title>WGS assembly of Gossypium darwinii.</title>
        <authorList>
            <person name="Chen Z.J."/>
            <person name="Sreedasyam A."/>
            <person name="Ando A."/>
            <person name="Song Q."/>
            <person name="De L."/>
            <person name="Hulse-Kemp A."/>
            <person name="Ding M."/>
            <person name="Ye W."/>
            <person name="Kirkbride R."/>
            <person name="Jenkins J."/>
            <person name="Plott C."/>
            <person name="Lovell J."/>
            <person name="Lin Y.-M."/>
            <person name="Vaughn R."/>
            <person name="Liu B."/>
            <person name="Li W."/>
            <person name="Simpson S."/>
            <person name="Scheffler B."/>
            <person name="Saski C."/>
            <person name="Grover C."/>
            <person name="Hu G."/>
            <person name="Conover J."/>
            <person name="Carlson J."/>
            <person name="Shu S."/>
            <person name="Boston L."/>
            <person name="Williams M."/>
            <person name="Peterson D."/>
            <person name="Mcgee K."/>
            <person name="Jones D."/>
            <person name="Wendel J."/>
            <person name="Stelly D."/>
            <person name="Grimwood J."/>
            <person name="Schmutz J."/>
        </authorList>
    </citation>
    <scope>NUCLEOTIDE SEQUENCE [LARGE SCALE GENOMIC DNA]</scope>
    <source>
        <strain evidence="1">1808015.09</strain>
    </source>
</reference>
<dbReference type="Proteomes" id="UP000323506">
    <property type="component" value="Chromosome D10"/>
</dbReference>
<dbReference type="AlphaFoldDB" id="A0A5D2B684"/>
<name>A0A5D2B684_GOSDA</name>
<accession>A0A5D2B684</accession>
<gene>
    <name evidence="1" type="ORF">ES288_D10G290900v1</name>
</gene>